<dbReference type="AlphaFoldDB" id="A0A0S8G682"/>
<dbReference type="SUPFAM" id="SSF53323">
    <property type="entry name" value="Pyruvate-ferredoxin oxidoreductase, PFOR, domain III"/>
    <property type="match status" value="1"/>
</dbReference>
<keyword evidence="3" id="KW-0670">Pyruvate</keyword>
<evidence type="ECO:0000313" key="4">
    <source>
        <dbReference type="Proteomes" id="UP000051096"/>
    </source>
</evidence>
<organism evidence="3 4">
    <name type="scientific">candidate division WOR_3 bacterium SM23_60</name>
    <dbReference type="NCBI Taxonomy" id="1703780"/>
    <lineage>
        <taxon>Bacteria</taxon>
        <taxon>Bacteria division WOR-3</taxon>
    </lineage>
</organism>
<dbReference type="GO" id="GO:0016903">
    <property type="term" value="F:oxidoreductase activity, acting on the aldehyde or oxo group of donors"/>
    <property type="evidence" value="ECO:0007669"/>
    <property type="project" value="InterPro"/>
</dbReference>
<gene>
    <name evidence="3" type="ORF">AMJ87_11830</name>
</gene>
<proteinExistence type="predicted"/>
<evidence type="ECO:0000256" key="1">
    <source>
        <dbReference type="ARBA" id="ARBA00023002"/>
    </source>
</evidence>
<evidence type="ECO:0000313" key="3">
    <source>
        <dbReference type="EMBL" id="KPK68488.1"/>
    </source>
</evidence>
<dbReference type="Gene3D" id="3.40.920.10">
    <property type="entry name" value="Pyruvate-ferredoxin oxidoreductase, PFOR, domain III"/>
    <property type="match status" value="1"/>
</dbReference>
<dbReference type="InterPro" id="IPR002869">
    <property type="entry name" value="Pyrv_flavodox_OxRed_cen"/>
</dbReference>
<dbReference type="EMBL" id="LJUO01000165">
    <property type="protein sequence ID" value="KPK68488.1"/>
    <property type="molecule type" value="Genomic_DNA"/>
</dbReference>
<evidence type="ECO:0000259" key="2">
    <source>
        <dbReference type="Pfam" id="PF01558"/>
    </source>
</evidence>
<dbReference type="Proteomes" id="UP000051096">
    <property type="component" value="Unassembled WGS sequence"/>
</dbReference>
<dbReference type="PANTHER" id="PTHR42730:SF1">
    <property type="entry name" value="2-OXOGLUTARATE SYNTHASE SUBUNIT KORC"/>
    <property type="match status" value="1"/>
</dbReference>
<comment type="caution">
    <text evidence="3">The sequence shown here is derived from an EMBL/GenBank/DDBJ whole genome shotgun (WGS) entry which is preliminary data.</text>
</comment>
<dbReference type="PANTHER" id="PTHR42730">
    <property type="entry name" value="2-OXOGLUTARATE SYNTHASE SUBUNIT KORC"/>
    <property type="match status" value="1"/>
</dbReference>
<keyword evidence="1" id="KW-0560">Oxidoreductase</keyword>
<dbReference type="PATRIC" id="fig|1703780.3.peg.1910"/>
<dbReference type="InterPro" id="IPR019752">
    <property type="entry name" value="Pyrv/ketoisovalerate_OxRed_cat"/>
</dbReference>
<dbReference type="InterPro" id="IPR052554">
    <property type="entry name" value="2-oxoglutarate_synth_KorC"/>
</dbReference>
<feature type="domain" description="Pyruvate/ketoisovalerate oxidoreductase catalytic" evidence="2">
    <location>
        <begin position="10"/>
        <end position="172"/>
    </location>
</feature>
<reference evidence="3 4" key="1">
    <citation type="journal article" date="2015" name="Microbiome">
        <title>Genomic resolution of linkages in carbon, nitrogen, and sulfur cycling among widespread estuary sediment bacteria.</title>
        <authorList>
            <person name="Baker B.J."/>
            <person name="Lazar C.S."/>
            <person name="Teske A.P."/>
            <person name="Dick G.J."/>
        </authorList>
    </citation>
    <scope>NUCLEOTIDE SEQUENCE [LARGE SCALE GENOMIC DNA]</scope>
    <source>
        <strain evidence="3">SM23_60</strain>
    </source>
</reference>
<accession>A0A0S8G682</accession>
<protein>
    <submittedName>
        <fullName evidence="3">Pyruvate ferredoxin oxidoreductase</fullName>
    </submittedName>
</protein>
<dbReference type="Pfam" id="PF01558">
    <property type="entry name" value="POR"/>
    <property type="match status" value="1"/>
</dbReference>
<name>A0A0S8G682_UNCW3</name>
<sequence>MPEIRFAGYGGQGIIRSGIIVGKAASLFDNKFGTMSQSFGPEARGGACSSQLVVSESKVLYPYITIADILVAMSQEGYDKFEPELGENGVLLMDEDLVKPKPARGQIKVYAIPATRIAEQLGKKIVANVVMLGFFTAMTDVVSKEAMKETIPSSVPEKAVELNLQAFEKGYEFGKKLIEKA</sequence>